<dbReference type="GO" id="GO:0003677">
    <property type="term" value="F:DNA binding"/>
    <property type="evidence" value="ECO:0007669"/>
    <property type="project" value="InterPro"/>
</dbReference>
<organism evidence="2 3">
    <name type="scientific">Kitasatospora viridis</name>
    <dbReference type="NCBI Taxonomy" id="281105"/>
    <lineage>
        <taxon>Bacteria</taxon>
        <taxon>Bacillati</taxon>
        <taxon>Actinomycetota</taxon>
        <taxon>Actinomycetes</taxon>
        <taxon>Kitasatosporales</taxon>
        <taxon>Streptomycetaceae</taxon>
        <taxon>Kitasatospora</taxon>
    </lineage>
</organism>
<sequence length="363" mass="40538">MTGYLFKVIREQVPRTQEELAIDLGVDKSTLQGWESGRRPLSATRAGNLVVIRRKLIHLGAPPALVDALNLAMDTDFILSEMLSDRAGSGSVEEHPLANWVLTRDTTHMIGWAVSGVLPGVVAAQMSTPAARRGPVAVAPLLSAADRALFFDTLRQKAERDERDSEDAALLRRQVFYLSAYDRDWNAAEWFDAMRRRGRLTASVSGWSPRWVEARSVAAALARQGDPELLRDFIARSLTDNDAAEAANLNYWAHWLGLDPRPQTDDRFMAERDRPAWDASALLRQLAVRLDRAVEYTDLYVHSIWALLIARRGLLDADPHVAEDLKAQVRTLLDGDRLSTQSRRELEAVYYGLRIGGSGSTRN</sequence>
<dbReference type="Pfam" id="PF13560">
    <property type="entry name" value="HTH_31"/>
    <property type="match status" value="1"/>
</dbReference>
<reference evidence="2 3" key="1">
    <citation type="submission" date="2019-06" db="EMBL/GenBank/DDBJ databases">
        <title>Sequencing the genomes of 1000 actinobacteria strains.</title>
        <authorList>
            <person name="Klenk H.-P."/>
        </authorList>
    </citation>
    <scope>NUCLEOTIDE SEQUENCE [LARGE SCALE GENOMIC DNA]</scope>
    <source>
        <strain evidence="2 3">DSM 44826</strain>
    </source>
</reference>
<gene>
    <name evidence="2" type="ORF">FHX73_1232</name>
</gene>
<dbReference type="CDD" id="cd00093">
    <property type="entry name" value="HTH_XRE"/>
    <property type="match status" value="1"/>
</dbReference>
<dbReference type="InterPro" id="IPR010982">
    <property type="entry name" value="Lambda_DNA-bd_dom_sf"/>
</dbReference>
<protein>
    <recommendedName>
        <fullName evidence="1">HTH cro/C1-type domain-containing protein</fullName>
    </recommendedName>
</protein>
<dbReference type="Gene3D" id="1.10.260.40">
    <property type="entry name" value="lambda repressor-like DNA-binding domains"/>
    <property type="match status" value="1"/>
</dbReference>
<dbReference type="InterPro" id="IPR001387">
    <property type="entry name" value="Cro/C1-type_HTH"/>
</dbReference>
<feature type="domain" description="HTH cro/C1-type" evidence="1">
    <location>
        <begin position="16"/>
        <end position="46"/>
    </location>
</feature>
<dbReference type="AlphaFoldDB" id="A0A561TUY4"/>
<dbReference type="Proteomes" id="UP000317940">
    <property type="component" value="Unassembled WGS sequence"/>
</dbReference>
<keyword evidence="3" id="KW-1185">Reference proteome</keyword>
<dbReference type="PROSITE" id="PS50943">
    <property type="entry name" value="HTH_CROC1"/>
    <property type="match status" value="1"/>
</dbReference>
<dbReference type="SUPFAM" id="SSF47413">
    <property type="entry name" value="lambda repressor-like DNA-binding domains"/>
    <property type="match status" value="1"/>
</dbReference>
<dbReference type="EMBL" id="VIWT01000002">
    <property type="protein sequence ID" value="TWF90920.1"/>
    <property type="molecule type" value="Genomic_DNA"/>
</dbReference>
<dbReference type="RefSeq" id="WP_246213910.1">
    <property type="nucleotide sequence ID" value="NZ_BAAAMZ010000002.1"/>
</dbReference>
<evidence type="ECO:0000259" key="1">
    <source>
        <dbReference type="PROSITE" id="PS50943"/>
    </source>
</evidence>
<name>A0A561TUY4_9ACTN</name>
<accession>A0A561TUY4</accession>
<comment type="caution">
    <text evidence="2">The sequence shown here is derived from an EMBL/GenBank/DDBJ whole genome shotgun (WGS) entry which is preliminary data.</text>
</comment>
<evidence type="ECO:0000313" key="2">
    <source>
        <dbReference type="EMBL" id="TWF90920.1"/>
    </source>
</evidence>
<evidence type="ECO:0000313" key="3">
    <source>
        <dbReference type="Proteomes" id="UP000317940"/>
    </source>
</evidence>
<proteinExistence type="predicted"/>